<dbReference type="CDD" id="cd02393">
    <property type="entry name" value="KH-I_PNPase"/>
    <property type="match status" value="1"/>
</dbReference>
<comment type="cofactor">
    <cofactor evidence="7">
        <name>Mg(2+)</name>
        <dbReference type="ChEBI" id="CHEBI:18420"/>
    </cofactor>
</comment>
<evidence type="ECO:0000256" key="8">
    <source>
        <dbReference type="SAM" id="MobiDB-lite"/>
    </source>
</evidence>
<dbReference type="PIRSF" id="PIRSF005499">
    <property type="entry name" value="PNPase"/>
    <property type="match status" value="1"/>
</dbReference>
<dbReference type="PROSITE" id="PS50084">
    <property type="entry name" value="KH_TYPE_1"/>
    <property type="match status" value="1"/>
</dbReference>
<comment type="function">
    <text evidence="7">Involved in mRNA degradation. Catalyzes the phosphorolysis of single-stranded polyribonucleotides processively in the 3'- to 5'-direction.</text>
</comment>
<dbReference type="Gene3D" id="2.40.50.140">
    <property type="entry name" value="Nucleic acid-binding proteins"/>
    <property type="match status" value="1"/>
</dbReference>
<feature type="region of interest" description="Disordered" evidence="8">
    <location>
        <begin position="686"/>
        <end position="741"/>
    </location>
</feature>
<dbReference type="InterPro" id="IPR012162">
    <property type="entry name" value="PNPase"/>
</dbReference>
<dbReference type="Gene3D" id="3.30.230.70">
    <property type="entry name" value="GHMP Kinase, N-terminal domain"/>
    <property type="match status" value="2"/>
</dbReference>
<feature type="binding site" evidence="7">
    <location>
        <position position="485"/>
    </location>
    <ligand>
        <name>Mg(2+)</name>
        <dbReference type="ChEBI" id="CHEBI:18420"/>
    </ligand>
</feature>
<dbReference type="Pfam" id="PF01138">
    <property type="entry name" value="RNase_PH"/>
    <property type="match status" value="2"/>
</dbReference>
<protein>
    <recommendedName>
        <fullName evidence="7">Polyribonucleotide nucleotidyltransferase</fullName>
        <ecNumber evidence="7">2.7.7.8</ecNumber>
    </recommendedName>
    <alternativeName>
        <fullName evidence="7">Polynucleotide phosphorylase</fullName>
        <shortName evidence="7">PNPase</shortName>
    </alternativeName>
</protein>
<dbReference type="CDD" id="cd04472">
    <property type="entry name" value="S1_PNPase"/>
    <property type="match status" value="1"/>
</dbReference>
<dbReference type="InterPro" id="IPR001247">
    <property type="entry name" value="ExoRNase_PH_dom1"/>
</dbReference>
<proteinExistence type="inferred from homology"/>
<organism evidence="10 11">
    <name type="scientific">Desulfoluna limicola</name>
    <dbReference type="NCBI Taxonomy" id="2810562"/>
    <lineage>
        <taxon>Bacteria</taxon>
        <taxon>Pseudomonadati</taxon>
        <taxon>Thermodesulfobacteriota</taxon>
        <taxon>Desulfobacteria</taxon>
        <taxon>Desulfobacterales</taxon>
        <taxon>Desulfolunaceae</taxon>
        <taxon>Desulfoluna</taxon>
    </lineage>
</organism>
<dbReference type="CDD" id="cd11363">
    <property type="entry name" value="RNase_PH_PNPase_1"/>
    <property type="match status" value="1"/>
</dbReference>
<feature type="compositionally biased region" description="Basic and acidic residues" evidence="8">
    <location>
        <begin position="698"/>
        <end position="727"/>
    </location>
</feature>
<keyword evidence="6 7" id="KW-0694">RNA-binding</keyword>
<dbReference type="RefSeq" id="WP_236889378.1">
    <property type="nucleotide sequence ID" value="NZ_AP024488.1"/>
</dbReference>
<dbReference type="SUPFAM" id="SSF54791">
    <property type="entry name" value="Eukaryotic type KH-domain (KH-domain type I)"/>
    <property type="match status" value="1"/>
</dbReference>
<evidence type="ECO:0000256" key="5">
    <source>
        <dbReference type="ARBA" id="ARBA00022842"/>
    </source>
</evidence>
<dbReference type="InterPro" id="IPR015847">
    <property type="entry name" value="ExoRNase_PH_dom2"/>
</dbReference>
<evidence type="ECO:0000313" key="11">
    <source>
        <dbReference type="Proteomes" id="UP001320148"/>
    </source>
</evidence>
<dbReference type="InterPro" id="IPR036345">
    <property type="entry name" value="ExoRNase_PH_dom2_sf"/>
</dbReference>
<dbReference type="SUPFAM" id="SSF50249">
    <property type="entry name" value="Nucleic acid-binding proteins"/>
    <property type="match status" value="1"/>
</dbReference>
<comment type="similarity">
    <text evidence="1 7">Belongs to the polyribonucleotide nucleotidyltransferase family.</text>
</comment>
<dbReference type="Pfam" id="PF00013">
    <property type="entry name" value="KH_1"/>
    <property type="match status" value="1"/>
</dbReference>
<dbReference type="SUPFAM" id="SSF46915">
    <property type="entry name" value="Polynucleotide phosphorylase/guanosine pentaphosphate synthase (PNPase/GPSI), domain 3"/>
    <property type="match status" value="1"/>
</dbReference>
<dbReference type="SUPFAM" id="SSF55666">
    <property type="entry name" value="Ribonuclease PH domain 2-like"/>
    <property type="match status" value="2"/>
</dbReference>
<keyword evidence="11" id="KW-1185">Reference proteome</keyword>
<comment type="subcellular location">
    <subcellularLocation>
        <location evidence="7">Cytoplasm</location>
    </subcellularLocation>
</comment>
<dbReference type="InterPro" id="IPR036612">
    <property type="entry name" value="KH_dom_type_1_sf"/>
</dbReference>
<dbReference type="InterPro" id="IPR004087">
    <property type="entry name" value="KH_dom"/>
</dbReference>
<comment type="catalytic activity">
    <reaction evidence="7">
        <text>RNA(n+1) + phosphate = RNA(n) + a ribonucleoside 5'-diphosphate</text>
        <dbReference type="Rhea" id="RHEA:22096"/>
        <dbReference type="Rhea" id="RHEA-COMP:14527"/>
        <dbReference type="Rhea" id="RHEA-COMP:17342"/>
        <dbReference type="ChEBI" id="CHEBI:43474"/>
        <dbReference type="ChEBI" id="CHEBI:57930"/>
        <dbReference type="ChEBI" id="CHEBI:140395"/>
        <dbReference type="EC" id="2.7.7.8"/>
    </reaction>
</comment>
<evidence type="ECO:0000259" key="9">
    <source>
        <dbReference type="PROSITE" id="PS50126"/>
    </source>
</evidence>
<keyword evidence="5 7" id="KW-0460">Magnesium</keyword>
<dbReference type="PANTHER" id="PTHR11252">
    <property type="entry name" value="POLYRIBONUCLEOTIDE NUCLEOTIDYLTRANSFERASE"/>
    <property type="match status" value="1"/>
</dbReference>
<keyword evidence="3 7" id="KW-0808">Transferase</keyword>
<dbReference type="EC" id="2.7.7.8" evidence="7"/>
<dbReference type="InterPro" id="IPR036456">
    <property type="entry name" value="PNPase_PH_RNA-bd_sf"/>
</dbReference>
<dbReference type="NCBIfam" id="NF008805">
    <property type="entry name" value="PRK11824.1"/>
    <property type="match status" value="1"/>
</dbReference>
<reference evidence="10 11" key="1">
    <citation type="submission" date="2021-02" db="EMBL/GenBank/DDBJ databases">
        <title>Complete genome of Desulfoluna sp. strain ASN36.</title>
        <authorList>
            <person name="Takahashi A."/>
            <person name="Kojima H."/>
            <person name="Fukui M."/>
        </authorList>
    </citation>
    <scope>NUCLEOTIDE SEQUENCE [LARGE SCALE GENOMIC DNA]</scope>
    <source>
        <strain evidence="10 11">ASN36</strain>
    </source>
</reference>
<feature type="binding site" evidence="7">
    <location>
        <position position="491"/>
    </location>
    <ligand>
        <name>Mg(2+)</name>
        <dbReference type="ChEBI" id="CHEBI:18420"/>
    </ligand>
</feature>
<evidence type="ECO:0000256" key="4">
    <source>
        <dbReference type="ARBA" id="ARBA00022695"/>
    </source>
</evidence>
<dbReference type="PANTHER" id="PTHR11252:SF0">
    <property type="entry name" value="POLYRIBONUCLEOTIDE NUCLEOTIDYLTRANSFERASE 1, MITOCHONDRIAL"/>
    <property type="match status" value="1"/>
</dbReference>
<dbReference type="InterPro" id="IPR003029">
    <property type="entry name" value="S1_domain"/>
</dbReference>
<dbReference type="HAMAP" id="MF_01595">
    <property type="entry name" value="PNPase"/>
    <property type="match status" value="1"/>
</dbReference>
<dbReference type="Pfam" id="PF00575">
    <property type="entry name" value="S1"/>
    <property type="match status" value="1"/>
</dbReference>
<dbReference type="Gene3D" id="3.30.1370.10">
    <property type="entry name" value="K Homology domain, type 1"/>
    <property type="match status" value="1"/>
</dbReference>
<keyword evidence="7" id="KW-0479">Metal-binding</keyword>
<dbReference type="InterPro" id="IPR027408">
    <property type="entry name" value="PNPase/RNase_PH_dom_sf"/>
</dbReference>
<dbReference type="SUPFAM" id="SSF54211">
    <property type="entry name" value="Ribosomal protein S5 domain 2-like"/>
    <property type="match status" value="2"/>
</dbReference>
<dbReference type="InterPro" id="IPR012340">
    <property type="entry name" value="NA-bd_OB-fold"/>
</dbReference>
<dbReference type="CDD" id="cd11364">
    <property type="entry name" value="RNase_PH_PNPase_2"/>
    <property type="match status" value="1"/>
</dbReference>
<evidence type="ECO:0000256" key="2">
    <source>
        <dbReference type="ARBA" id="ARBA00022490"/>
    </source>
</evidence>
<evidence type="ECO:0000256" key="1">
    <source>
        <dbReference type="ARBA" id="ARBA00007404"/>
    </source>
</evidence>
<keyword evidence="2 7" id="KW-0963">Cytoplasm</keyword>
<dbReference type="NCBIfam" id="TIGR03591">
    <property type="entry name" value="polynuc_phos"/>
    <property type="match status" value="1"/>
</dbReference>
<keyword evidence="4 7" id="KW-0548">Nucleotidyltransferase</keyword>
<dbReference type="PROSITE" id="PS50126">
    <property type="entry name" value="S1"/>
    <property type="match status" value="1"/>
</dbReference>
<gene>
    <name evidence="7 10" type="primary">pnp</name>
    <name evidence="10" type="ORF">DSLASN_36000</name>
</gene>
<evidence type="ECO:0000256" key="3">
    <source>
        <dbReference type="ARBA" id="ARBA00022679"/>
    </source>
</evidence>
<evidence type="ECO:0000313" key="10">
    <source>
        <dbReference type="EMBL" id="BCS97968.1"/>
    </source>
</evidence>
<dbReference type="EMBL" id="AP024488">
    <property type="protein sequence ID" value="BCS97968.1"/>
    <property type="molecule type" value="Genomic_DNA"/>
</dbReference>
<dbReference type="SMART" id="SM00322">
    <property type="entry name" value="KH"/>
    <property type="match status" value="1"/>
</dbReference>
<sequence>MQEYSFETELNGKTLTLKTGKIAKQACGAVIAQMGETSVLVTVVGADKNKEGIDFLPLSVEYQEKIYAAGRIPGNYFRREQGRPSEKEILTCRLIDRPIRPLFADGYGCETQVIATVMSMDKENEPDVLAMIATFAALHISELPFAGPIAAVRVARVDGEFIINPTLSEIAECDINIVLAGSKTGVTMVEAGAKVVSEADMIEALEAGHNALQPLIEMQEKMRAAVGREKRVVEAPVMDEDLYAFVEGQAAAKVKEALQVKDKMERKAAVSAVKKELVDSLSEEQAERKGEISEMFGKLSKKVARGIILEDGHRIDGRAFDEIRDISCDVNILDRPHGSALFTRGETQVMGILTLGSGMDEQRVETLSGDTTKPFMLHYNFPPYSVGECKRVGAPSRREIGHGALAFRAIEPILPSKEDFEYTVRLVSEVTESNGSSSMGTVCACTLALMDGGVPISTPVSGIAMGLVKEGDNVAILSDILGDEDHTGDMDFKVAGTEDGITALQMDIKINELPKEIMIEALEQARKGRLHILDRMLDAIDTPREEISVHAPKVHVVKINPDKIRDIIGPGGKNIRQIQADTNTRLEVSDDGTVKITAVNAEDAAAAVQIVNDIGTDPEPGEEYDGKVVKIADFGAFVAIRPGVDGLVHISELAHTRVNRVTDIVNEGDTLKVRVLEVTRDGKIRLSHKATQPVPEGVEVRAPREDRRDDRGGRRDDRGGRRDDRPRGGRGGRGGNDRGRR</sequence>
<evidence type="ECO:0000256" key="7">
    <source>
        <dbReference type="HAMAP-Rule" id="MF_01595"/>
    </source>
</evidence>
<dbReference type="InterPro" id="IPR020568">
    <property type="entry name" value="Ribosomal_Su5_D2-typ_SF"/>
</dbReference>
<accession>A0ABN6F7F8</accession>
<dbReference type="Pfam" id="PF03725">
    <property type="entry name" value="RNase_PH_C"/>
    <property type="match status" value="2"/>
</dbReference>
<dbReference type="SMART" id="SM00316">
    <property type="entry name" value="S1"/>
    <property type="match status" value="1"/>
</dbReference>
<evidence type="ECO:0000256" key="6">
    <source>
        <dbReference type="ARBA" id="ARBA00022884"/>
    </source>
</evidence>
<dbReference type="Pfam" id="PF03726">
    <property type="entry name" value="PNPase"/>
    <property type="match status" value="1"/>
</dbReference>
<feature type="domain" description="S1 motif" evidence="9">
    <location>
        <begin position="621"/>
        <end position="689"/>
    </location>
</feature>
<dbReference type="InterPro" id="IPR015848">
    <property type="entry name" value="PNPase_PH_RNA-bd_bac/org-type"/>
</dbReference>
<dbReference type="InterPro" id="IPR004088">
    <property type="entry name" value="KH_dom_type_1"/>
</dbReference>
<dbReference type="Proteomes" id="UP001320148">
    <property type="component" value="Chromosome"/>
</dbReference>
<name>A0ABN6F7F8_9BACT</name>